<feature type="domain" description="Thioredoxin-like fold" evidence="1">
    <location>
        <begin position="29"/>
        <end position="122"/>
    </location>
</feature>
<dbReference type="SUPFAM" id="SSF52833">
    <property type="entry name" value="Thioredoxin-like"/>
    <property type="match status" value="1"/>
</dbReference>
<dbReference type="Proteomes" id="UP001458880">
    <property type="component" value="Unassembled WGS sequence"/>
</dbReference>
<dbReference type="GO" id="GO:0045494">
    <property type="term" value="P:photoreceptor cell maintenance"/>
    <property type="evidence" value="ECO:0007669"/>
    <property type="project" value="InterPro"/>
</dbReference>
<dbReference type="Pfam" id="PF13905">
    <property type="entry name" value="Thioredoxin_8"/>
    <property type="match status" value="1"/>
</dbReference>
<keyword evidence="3" id="KW-1185">Reference proteome</keyword>
<dbReference type="GO" id="GO:0007600">
    <property type="term" value="P:sensory perception"/>
    <property type="evidence" value="ECO:0007669"/>
    <property type="project" value="InterPro"/>
</dbReference>
<evidence type="ECO:0000313" key="2">
    <source>
        <dbReference type="EMBL" id="KAK9707749.1"/>
    </source>
</evidence>
<proteinExistence type="predicted"/>
<dbReference type="PANTHER" id="PTHR46762:SF1">
    <property type="entry name" value="NUCLEOREDOXIN-LIKE PROTEIN 2"/>
    <property type="match status" value="1"/>
</dbReference>
<dbReference type="EMBL" id="JASPKY010000343">
    <property type="protein sequence ID" value="KAK9707749.1"/>
    <property type="molecule type" value="Genomic_DNA"/>
</dbReference>
<evidence type="ECO:0000313" key="3">
    <source>
        <dbReference type="Proteomes" id="UP001458880"/>
    </source>
</evidence>
<dbReference type="PANTHER" id="PTHR46762">
    <property type="entry name" value="NUCLEOREDOXIN-LIKE PROTEIN 2"/>
    <property type="match status" value="1"/>
</dbReference>
<accession>A0AAW1JUE6</accession>
<reference evidence="2 3" key="1">
    <citation type="journal article" date="2024" name="BMC Genomics">
        <title>De novo assembly and annotation of Popillia japonica's genome with initial clues to its potential as an invasive pest.</title>
        <authorList>
            <person name="Cucini C."/>
            <person name="Boschi S."/>
            <person name="Funari R."/>
            <person name="Cardaioli E."/>
            <person name="Iannotti N."/>
            <person name="Marturano G."/>
            <person name="Paoli F."/>
            <person name="Bruttini M."/>
            <person name="Carapelli A."/>
            <person name="Frati F."/>
            <person name="Nardi F."/>
        </authorList>
    </citation>
    <scope>NUCLEOTIDE SEQUENCE [LARGE SCALE GENOMIC DNA]</scope>
    <source>
        <strain evidence="2">DMR45628</strain>
    </source>
</reference>
<dbReference type="InterPro" id="IPR029519">
    <property type="entry name" value="RdCVF2"/>
</dbReference>
<comment type="caution">
    <text evidence="2">The sequence shown here is derived from an EMBL/GenBank/DDBJ whole genome shotgun (WGS) entry which is preliminary data.</text>
</comment>
<sequence length="148" mass="17368">MDDFFSLQYLINCTGRFVRKEKALKKKDVFIYFFCSSKCAIGNDLLPKLKTIYEEAKKRHCPVEIIYFSSDTDAEAMLRHFKEDHHGWYAVPINELTVTEMHWKYNITCEPQIVVVRRNGDIVTRKGKEDLLNLGINVLVKWLVPILI</sequence>
<gene>
    <name evidence="2" type="ORF">QE152_g27652</name>
</gene>
<name>A0AAW1JUE6_POPJA</name>
<protein>
    <submittedName>
        <fullName evidence="2">Thioredoxin-like</fullName>
    </submittedName>
</protein>
<dbReference type="InterPro" id="IPR012336">
    <property type="entry name" value="Thioredoxin-like_fold"/>
</dbReference>
<dbReference type="Gene3D" id="3.40.30.10">
    <property type="entry name" value="Glutaredoxin"/>
    <property type="match status" value="1"/>
</dbReference>
<dbReference type="AlphaFoldDB" id="A0AAW1JUE6"/>
<evidence type="ECO:0000259" key="1">
    <source>
        <dbReference type="Pfam" id="PF13905"/>
    </source>
</evidence>
<organism evidence="2 3">
    <name type="scientific">Popillia japonica</name>
    <name type="common">Japanese beetle</name>
    <dbReference type="NCBI Taxonomy" id="7064"/>
    <lineage>
        <taxon>Eukaryota</taxon>
        <taxon>Metazoa</taxon>
        <taxon>Ecdysozoa</taxon>
        <taxon>Arthropoda</taxon>
        <taxon>Hexapoda</taxon>
        <taxon>Insecta</taxon>
        <taxon>Pterygota</taxon>
        <taxon>Neoptera</taxon>
        <taxon>Endopterygota</taxon>
        <taxon>Coleoptera</taxon>
        <taxon>Polyphaga</taxon>
        <taxon>Scarabaeiformia</taxon>
        <taxon>Scarabaeidae</taxon>
        <taxon>Rutelinae</taxon>
        <taxon>Popillia</taxon>
    </lineage>
</organism>
<dbReference type="InterPro" id="IPR036249">
    <property type="entry name" value="Thioredoxin-like_sf"/>
</dbReference>